<evidence type="ECO:0000256" key="5">
    <source>
        <dbReference type="HAMAP-Rule" id="MF_00081"/>
    </source>
</evidence>
<evidence type="ECO:0000256" key="1">
    <source>
        <dbReference type="ARBA" id="ARBA00022491"/>
    </source>
</evidence>
<evidence type="ECO:0000256" key="6">
    <source>
        <dbReference type="SAM" id="Coils"/>
    </source>
</evidence>
<dbReference type="GO" id="GO:0003677">
    <property type="term" value="F:DNA binding"/>
    <property type="evidence" value="ECO:0007669"/>
    <property type="project" value="InterPro"/>
</dbReference>
<dbReference type="AlphaFoldDB" id="A0A7X6I978"/>
<keyword evidence="4 5" id="KW-0804">Transcription</keyword>
<evidence type="ECO:0000256" key="4">
    <source>
        <dbReference type="ARBA" id="ARBA00023163"/>
    </source>
</evidence>
<comment type="function">
    <text evidence="5">Negative regulator of class I heat shock genes (grpE-dnaK-dnaJ and groELS operons). Prevents heat-shock induction of these operons.</text>
</comment>
<gene>
    <name evidence="5 8" type="primary">hrcA</name>
    <name evidence="8" type="ORF">MNODULE_00190</name>
</gene>
<protein>
    <recommendedName>
        <fullName evidence="5">Heat-inducible transcription repressor HrcA</fullName>
    </recommendedName>
</protein>
<dbReference type="NCBIfam" id="TIGR00331">
    <property type="entry name" value="hrcA"/>
    <property type="match status" value="1"/>
</dbReference>
<dbReference type="Gene3D" id="3.30.450.40">
    <property type="match status" value="1"/>
</dbReference>
<dbReference type="HAMAP" id="MF_00081">
    <property type="entry name" value="HrcA"/>
    <property type="match status" value="1"/>
</dbReference>
<keyword evidence="9" id="KW-1185">Reference proteome</keyword>
<evidence type="ECO:0000313" key="9">
    <source>
        <dbReference type="Proteomes" id="UP000534783"/>
    </source>
</evidence>
<dbReference type="PIRSF" id="PIRSF005485">
    <property type="entry name" value="HrcA"/>
    <property type="match status" value="1"/>
</dbReference>
<keyword evidence="2 5" id="KW-0805">Transcription regulation</keyword>
<dbReference type="InterPro" id="IPR002571">
    <property type="entry name" value="HrcA"/>
</dbReference>
<keyword evidence="1 5" id="KW-0678">Repressor</keyword>
<reference evidence="8 9" key="1">
    <citation type="journal article" date="2020" name="Nature">
        <title>Bacterial chemolithoautotrophy via manganese oxidation.</title>
        <authorList>
            <person name="Yu H."/>
            <person name="Leadbetter J.R."/>
        </authorList>
    </citation>
    <scope>NUCLEOTIDE SEQUENCE [LARGE SCALE GENOMIC DNA]</scope>
    <source>
        <strain evidence="8 9">Mn-1</strain>
    </source>
</reference>
<sequence>MPLDDRSRYVLKAIVLSYIKTAFPVGSQAITRSFDIGVSPATIRNIMADLESQGFLMQPHTSAGRIPTEKGYRFYVDNLLQDAELLKEQDDILGQAEQLIQRETIQALLQDTSKLLSDASQYLAIVTAPKFSSTRIKQVEFVRLRKNSVMAVCISQDGFVQNKFFEVPEDLSQKDLNKIADTLNHLYSGLTLQEIRQKLLTQIQKMKDLYDHLLQEALELTRRTFMDGGSGGIDAELYMDGASHMIDHPDFADFRVMKGLLSAFEEKRMIVQLLDKYIGTEGVQVYIGSENPFLGDHHCSLVVSHYKRGNQVLGTVGILGPTRMEYSKIIPLVDSTAKKVSRLLEESSMEEESSLGEKTK</sequence>
<dbReference type="Proteomes" id="UP000534783">
    <property type="component" value="Unassembled WGS sequence"/>
</dbReference>
<comment type="caution">
    <text evidence="8">The sequence shown here is derived from an EMBL/GenBank/DDBJ whole genome shotgun (WGS) entry which is preliminary data.</text>
</comment>
<evidence type="ECO:0000256" key="3">
    <source>
        <dbReference type="ARBA" id="ARBA00023016"/>
    </source>
</evidence>
<dbReference type="GO" id="GO:0045892">
    <property type="term" value="P:negative regulation of DNA-templated transcription"/>
    <property type="evidence" value="ECO:0007669"/>
    <property type="project" value="UniProtKB-UniRule"/>
</dbReference>
<dbReference type="InterPro" id="IPR021153">
    <property type="entry name" value="HrcA_C"/>
</dbReference>
<name>A0A7X6I978_9BACT</name>
<feature type="domain" description="Heat-inducible transcription repressor HrcA C-terminal" evidence="7">
    <location>
        <begin position="107"/>
        <end position="330"/>
    </location>
</feature>
<dbReference type="SUPFAM" id="SSF55781">
    <property type="entry name" value="GAF domain-like"/>
    <property type="match status" value="1"/>
</dbReference>
<keyword evidence="6" id="KW-0175">Coiled coil</keyword>
<dbReference type="SUPFAM" id="SSF46785">
    <property type="entry name" value="Winged helix' DNA-binding domain"/>
    <property type="match status" value="1"/>
</dbReference>
<evidence type="ECO:0000313" key="8">
    <source>
        <dbReference type="EMBL" id="NKE69173.1"/>
    </source>
</evidence>
<evidence type="ECO:0000259" key="7">
    <source>
        <dbReference type="Pfam" id="PF01628"/>
    </source>
</evidence>
<proteinExistence type="inferred from homology"/>
<dbReference type="Pfam" id="PF01628">
    <property type="entry name" value="HrcA"/>
    <property type="match status" value="1"/>
</dbReference>
<keyword evidence="3 5" id="KW-0346">Stress response</keyword>
<comment type="similarity">
    <text evidence="5">Belongs to the HrcA family.</text>
</comment>
<dbReference type="EMBL" id="VTOW01000001">
    <property type="protein sequence ID" value="NKE69173.1"/>
    <property type="molecule type" value="Genomic_DNA"/>
</dbReference>
<dbReference type="Gene3D" id="1.10.10.10">
    <property type="entry name" value="Winged helix-like DNA-binding domain superfamily/Winged helix DNA-binding domain"/>
    <property type="match status" value="1"/>
</dbReference>
<evidence type="ECO:0000256" key="2">
    <source>
        <dbReference type="ARBA" id="ARBA00023015"/>
    </source>
</evidence>
<accession>A0A7X6I978</accession>
<dbReference type="PANTHER" id="PTHR34824">
    <property type="entry name" value="HEAT-INDUCIBLE TRANSCRIPTION REPRESSOR HRCA"/>
    <property type="match status" value="1"/>
</dbReference>
<dbReference type="PANTHER" id="PTHR34824:SF1">
    <property type="entry name" value="HEAT-INDUCIBLE TRANSCRIPTION REPRESSOR HRCA"/>
    <property type="match status" value="1"/>
</dbReference>
<dbReference type="InterPro" id="IPR036388">
    <property type="entry name" value="WH-like_DNA-bd_sf"/>
</dbReference>
<dbReference type="InterPro" id="IPR029016">
    <property type="entry name" value="GAF-like_dom_sf"/>
</dbReference>
<feature type="coiled-coil region" evidence="6">
    <location>
        <begin position="196"/>
        <end position="223"/>
    </location>
</feature>
<dbReference type="RefSeq" id="WP_168057496.1">
    <property type="nucleotide sequence ID" value="NZ_VTOW01000001.1"/>
</dbReference>
<dbReference type="InterPro" id="IPR023120">
    <property type="entry name" value="WHTH_transcript_rep_HrcA_IDD"/>
</dbReference>
<dbReference type="InterPro" id="IPR036390">
    <property type="entry name" value="WH_DNA-bd_sf"/>
</dbReference>
<dbReference type="Gene3D" id="3.30.390.60">
    <property type="entry name" value="Heat-inducible transcription repressor hrca homolog, domain 3"/>
    <property type="match status" value="1"/>
</dbReference>
<organism evidence="8 9">
    <name type="scientific">Candidatus Manganitrophus noduliformans</name>
    <dbReference type="NCBI Taxonomy" id="2606439"/>
    <lineage>
        <taxon>Bacteria</taxon>
        <taxon>Pseudomonadati</taxon>
        <taxon>Nitrospirota</taxon>
        <taxon>Nitrospiria</taxon>
        <taxon>Candidatus Troglogloeales</taxon>
        <taxon>Candidatus Manganitrophaceae</taxon>
        <taxon>Candidatus Manganitrophus</taxon>
    </lineage>
</organism>